<accession>A0A7L7KQ34</accession>
<dbReference type="Proteomes" id="UP000514720">
    <property type="component" value="Chromosome"/>
</dbReference>
<name>A0A7L7KQ34_9MOLU</name>
<dbReference type="InterPro" id="IPR000614">
    <property type="entry name" value="FRMsr_CS"/>
</dbReference>
<dbReference type="PANTHER" id="PTHR21021">
    <property type="entry name" value="GAF/PUTATIVE CYTOSKELETAL PROTEIN"/>
    <property type="match status" value="1"/>
</dbReference>
<protein>
    <submittedName>
        <fullName evidence="3">GAF domain-containing protein</fullName>
    </submittedName>
</protein>
<dbReference type="InterPro" id="IPR003018">
    <property type="entry name" value="GAF"/>
</dbReference>
<evidence type="ECO:0000259" key="2">
    <source>
        <dbReference type="Pfam" id="PF13185"/>
    </source>
</evidence>
<dbReference type="PANTHER" id="PTHR21021:SF15">
    <property type="entry name" value="FREE METHIONINE-R-SULFOXIDE REDUCTASE"/>
    <property type="match status" value="1"/>
</dbReference>
<dbReference type="FunFam" id="3.30.450.40:FF:000008">
    <property type="entry name" value="GAF domain-containing proteins"/>
    <property type="match status" value="1"/>
</dbReference>
<dbReference type="EMBL" id="CP048914">
    <property type="protein sequence ID" value="QMS84372.1"/>
    <property type="molecule type" value="Genomic_DNA"/>
</dbReference>
<dbReference type="InterPro" id="IPR051330">
    <property type="entry name" value="Phosphatase_reg/MetRdx"/>
</dbReference>
<reference evidence="3 4" key="1">
    <citation type="submission" date="2020-02" db="EMBL/GenBank/DDBJ databases">
        <authorList>
            <person name="Zheng R.K."/>
            <person name="Sun C.M."/>
        </authorList>
    </citation>
    <scope>NUCLEOTIDE SEQUENCE [LARGE SCALE GENOMIC DNA]</scope>
    <source>
        <strain evidence="4">zrk13</strain>
    </source>
</reference>
<organism evidence="3 4">
    <name type="scientific">Candidatus Xianfuyuplasma coldseepsis</name>
    <dbReference type="NCBI Taxonomy" id="2782163"/>
    <lineage>
        <taxon>Bacteria</taxon>
        <taxon>Bacillati</taxon>
        <taxon>Mycoplasmatota</taxon>
        <taxon>Mollicutes</taxon>
        <taxon>Candidatus Izemoplasmatales</taxon>
        <taxon>Candidatus Izemoplasmataceae</taxon>
        <taxon>Candidatus Xianfuyuplasma</taxon>
    </lineage>
</organism>
<dbReference type="GO" id="GO:0033745">
    <property type="term" value="F:L-methionine-(R)-S-oxide reductase activity"/>
    <property type="evidence" value="ECO:0007669"/>
    <property type="project" value="TreeGrafter"/>
</dbReference>
<evidence type="ECO:0000313" key="3">
    <source>
        <dbReference type="EMBL" id="QMS84372.1"/>
    </source>
</evidence>
<dbReference type="RefSeq" id="WP_258877983.1">
    <property type="nucleotide sequence ID" value="NZ_CP048914.1"/>
</dbReference>
<dbReference type="Gene3D" id="3.30.450.40">
    <property type="match status" value="1"/>
</dbReference>
<evidence type="ECO:0000313" key="4">
    <source>
        <dbReference type="Proteomes" id="UP000514720"/>
    </source>
</evidence>
<comment type="similarity">
    <text evidence="1">Belongs to the free Met sulfoxide reductase family.</text>
</comment>
<dbReference type="KEGG" id="xcl:G4Z02_00970"/>
<dbReference type="PROSITE" id="PS01320">
    <property type="entry name" value="UPF0067"/>
    <property type="match status" value="1"/>
</dbReference>
<dbReference type="SUPFAM" id="SSF55781">
    <property type="entry name" value="GAF domain-like"/>
    <property type="match status" value="1"/>
</dbReference>
<dbReference type="GO" id="GO:0005829">
    <property type="term" value="C:cytosol"/>
    <property type="evidence" value="ECO:0007669"/>
    <property type="project" value="TreeGrafter"/>
</dbReference>
<feature type="domain" description="GAF" evidence="2">
    <location>
        <begin position="54"/>
        <end position="152"/>
    </location>
</feature>
<proteinExistence type="inferred from homology"/>
<gene>
    <name evidence="3" type="ORF">G4Z02_00970</name>
</gene>
<dbReference type="AlphaFoldDB" id="A0A7L7KQ34"/>
<sequence>MFTEIPKGQSKGENYQLLLQHLDHFLVKDDALITSLSNLSAYLNYFLDDINWVGFYLYDGEKLFLGPFQGLPACTTIAFGSGVCGTAAKTRKTIVVEDVDQFEGHIACDANSKSEIVVPIINNTLLFGVLDIDSPVPSRFDQTDHYYLEEVINKFVDIVL</sequence>
<dbReference type="InterPro" id="IPR029016">
    <property type="entry name" value="GAF-like_dom_sf"/>
</dbReference>
<dbReference type="Pfam" id="PF13185">
    <property type="entry name" value="GAF_2"/>
    <property type="match status" value="1"/>
</dbReference>
<keyword evidence="4" id="KW-1185">Reference proteome</keyword>
<evidence type="ECO:0000256" key="1">
    <source>
        <dbReference type="ARBA" id="ARBA00038454"/>
    </source>
</evidence>